<dbReference type="InterPro" id="IPR050706">
    <property type="entry name" value="Cyclic-di-GMP_PDE-like"/>
</dbReference>
<dbReference type="Pfam" id="PF00563">
    <property type="entry name" value="EAL"/>
    <property type="match status" value="1"/>
</dbReference>
<dbReference type="AlphaFoldDB" id="A0A189PG71"/>
<reference evidence="2" key="1">
    <citation type="submission" date="2015-06" db="EMBL/GenBank/DDBJ databases">
        <title>Antimicrobial resistance-carrying plasmid pAsa4 variants found in Aeromonas salmonicida subsp. salmonicida: general architecture, construction blocks and gene elimination.</title>
        <authorList>
            <person name="Tanaka K.H."/>
            <person name="Vincent A.T."/>
            <person name="Trudel M.V."/>
            <person name="Paquet V.E."/>
            <person name="Frenette M."/>
            <person name="Charette S.J."/>
        </authorList>
    </citation>
    <scope>NUCLEOTIDE SEQUENCE</scope>
    <source>
        <strain evidence="2">01-B522</strain>
        <plasmid evidence="2">pAsa4b</plasmid>
    </source>
</reference>
<evidence type="ECO:0000259" key="1">
    <source>
        <dbReference type="PROSITE" id="PS50883"/>
    </source>
</evidence>
<dbReference type="CDD" id="cd01948">
    <property type="entry name" value="EAL"/>
    <property type="match status" value="1"/>
</dbReference>
<accession>A0A189PG71</accession>
<keyword evidence="2" id="KW-0614">Plasmid</keyword>
<name>A0A189PG71_AERSS</name>
<dbReference type="PANTHER" id="PTHR33121">
    <property type="entry name" value="CYCLIC DI-GMP PHOSPHODIESTERASE PDEF"/>
    <property type="match status" value="1"/>
</dbReference>
<evidence type="ECO:0000313" key="2">
    <source>
        <dbReference type="EMBL" id="ALL42198.1"/>
    </source>
</evidence>
<dbReference type="InterPro" id="IPR035919">
    <property type="entry name" value="EAL_sf"/>
</dbReference>
<dbReference type="EMBL" id="KT033469">
    <property type="protein sequence ID" value="ALL42198.1"/>
    <property type="molecule type" value="Genomic_DNA"/>
</dbReference>
<dbReference type="SUPFAM" id="SSF141868">
    <property type="entry name" value="EAL domain-like"/>
    <property type="match status" value="1"/>
</dbReference>
<feature type="domain" description="EAL" evidence="1">
    <location>
        <begin position="1"/>
        <end position="223"/>
    </location>
</feature>
<organism evidence="2">
    <name type="scientific">Aeromonas salmonicida subsp. salmonicida</name>
    <dbReference type="NCBI Taxonomy" id="29491"/>
    <lineage>
        <taxon>Bacteria</taxon>
        <taxon>Pseudomonadati</taxon>
        <taxon>Pseudomonadota</taxon>
        <taxon>Gammaproteobacteria</taxon>
        <taxon>Aeromonadales</taxon>
        <taxon>Aeromonadaceae</taxon>
        <taxon>Aeromonas</taxon>
    </lineage>
</organism>
<dbReference type="PANTHER" id="PTHR33121:SF76">
    <property type="entry name" value="SIGNALING PROTEIN"/>
    <property type="match status" value="1"/>
</dbReference>
<dbReference type="GO" id="GO:0071111">
    <property type="term" value="F:cyclic-guanylate-specific phosphodiesterase activity"/>
    <property type="evidence" value="ECO:0007669"/>
    <property type="project" value="InterPro"/>
</dbReference>
<dbReference type="RefSeq" id="WP_073545152.1">
    <property type="nucleotide sequence ID" value="NZ_JBANEX010000124.1"/>
</dbReference>
<protein>
    <submittedName>
        <fullName evidence="2">Phosphodiesterase</fullName>
    </submittedName>
</protein>
<proteinExistence type="predicted"/>
<dbReference type="Gene3D" id="3.20.20.450">
    <property type="entry name" value="EAL domain"/>
    <property type="match status" value="1"/>
</dbReference>
<dbReference type="PROSITE" id="PS50883">
    <property type="entry name" value="EAL"/>
    <property type="match status" value="1"/>
</dbReference>
<geneLocation type="plasmid" evidence="2">
    <name>pAsa4b</name>
</geneLocation>
<dbReference type="InterPro" id="IPR001633">
    <property type="entry name" value="EAL_dom"/>
</dbReference>
<sequence>MIFAPAFQPIKHVGTGSFVAAEVLARWYDEGRVVAPSNIKVPLNWGLVDIEVARFIQNNLPFGRVQHRALFINVSEQTLGTDSIFQTWAGIINRIAKDRNTRIVIEITEGVQDTSLAKRWDALASLGGEFALDDYGDKHSSMARLSKYVWHYCKFDASRIHSLVDYPAIQYCRENGIQLIAEQIETPLLEERAKLFGLLLQQGFYHGEPTALDEYMNCVKALS</sequence>
<dbReference type="SMART" id="SM00052">
    <property type="entry name" value="EAL"/>
    <property type="match status" value="1"/>
</dbReference>